<evidence type="ECO:0000313" key="2">
    <source>
        <dbReference type="EMBL" id="GEP10665.1"/>
    </source>
</evidence>
<feature type="compositionally biased region" description="Basic and acidic residues" evidence="1">
    <location>
        <begin position="50"/>
        <end position="61"/>
    </location>
</feature>
<evidence type="ECO:0000313" key="3">
    <source>
        <dbReference type="Proteomes" id="UP000321750"/>
    </source>
</evidence>
<dbReference type="InterPro" id="IPR035924">
    <property type="entry name" value="FlaG-like_sf"/>
</dbReference>
<comment type="caution">
    <text evidence="2">The sequence shown here is derived from an EMBL/GenBank/DDBJ whole genome shotgun (WGS) entry which is preliminary data.</text>
</comment>
<dbReference type="RefSeq" id="WP_147046937.1">
    <property type="nucleotide sequence ID" value="NZ_BJZV01000013.1"/>
</dbReference>
<gene>
    <name evidence="2" type="ORF">MGN01_25100</name>
</gene>
<protein>
    <recommendedName>
        <fullName evidence="4">Flagellar protein FlaG</fullName>
    </recommendedName>
</protein>
<keyword evidence="3" id="KW-1185">Reference proteome</keyword>
<reference evidence="2 3" key="1">
    <citation type="submission" date="2019-07" db="EMBL/GenBank/DDBJ databases">
        <title>Whole genome shotgun sequence of Methylobacterium gnaphalii NBRC 107716.</title>
        <authorList>
            <person name="Hosoyama A."/>
            <person name="Uohara A."/>
            <person name="Ohji S."/>
            <person name="Ichikawa N."/>
        </authorList>
    </citation>
    <scope>NUCLEOTIDE SEQUENCE [LARGE SCALE GENOMIC DNA]</scope>
    <source>
        <strain evidence="2 3">NBRC 107716</strain>
    </source>
</reference>
<name>A0A512JL35_9HYPH</name>
<evidence type="ECO:0008006" key="4">
    <source>
        <dbReference type="Google" id="ProtNLM"/>
    </source>
</evidence>
<dbReference type="EMBL" id="BJZV01000013">
    <property type="protein sequence ID" value="GEP10665.1"/>
    <property type="molecule type" value="Genomic_DNA"/>
</dbReference>
<dbReference type="AlphaFoldDB" id="A0A512JL35"/>
<organism evidence="2 3">
    <name type="scientific">Methylobacterium gnaphalii</name>
    <dbReference type="NCBI Taxonomy" id="1010610"/>
    <lineage>
        <taxon>Bacteria</taxon>
        <taxon>Pseudomonadati</taxon>
        <taxon>Pseudomonadota</taxon>
        <taxon>Alphaproteobacteria</taxon>
        <taxon>Hyphomicrobiales</taxon>
        <taxon>Methylobacteriaceae</taxon>
        <taxon>Methylobacterium</taxon>
    </lineage>
</organism>
<evidence type="ECO:0000256" key="1">
    <source>
        <dbReference type="SAM" id="MobiDB-lite"/>
    </source>
</evidence>
<dbReference type="SUPFAM" id="SSF160214">
    <property type="entry name" value="FlaG-like"/>
    <property type="match status" value="1"/>
</dbReference>
<dbReference type="Proteomes" id="UP000321750">
    <property type="component" value="Unassembled WGS sequence"/>
</dbReference>
<dbReference type="OrthoDB" id="7996903at2"/>
<proteinExistence type="predicted"/>
<sequence length="113" mass="12467">MEPIRSVQFSPPVPAIEPTTRMSGASDRGDDRDRALDPAVSLDLSPEAATRARADDESRGYVRDNDSDSVVFRITDTVSGDVIVQIPNEIMIKARVYGREQNPPVGERIEKRA</sequence>
<feature type="region of interest" description="Disordered" evidence="1">
    <location>
        <begin position="1"/>
        <end position="61"/>
    </location>
</feature>
<feature type="compositionally biased region" description="Basic and acidic residues" evidence="1">
    <location>
        <begin position="27"/>
        <end position="36"/>
    </location>
</feature>
<accession>A0A512JL35</accession>